<reference evidence="1 2" key="1">
    <citation type="submission" date="2020-01" db="EMBL/GenBank/DDBJ databases">
        <title>Draft genome sequence of Aspergillus udagawae IFM 46972.</title>
        <authorList>
            <person name="Takahashi H."/>
            <person name="Yaguchi T."/>
        </authorList>
    </citation>
    <scope>NUCLEOTIDE SEQUENCE [LARGE SCALE GENOMIC DNA]</scope>
    <source>
        <strain evidence="1 2">IFM 46972</strain>
    </source>
</reference>
<organism evidence="1 2">
    <name type="scientific">Aspergillus udagawae</name>
    <dbReference type="NCBI Taxonomy" id="91492"/>
    <lineage>
        <taxon>Eukaryota</taxon>
        <taxon>Fungi</taxon>
        <taxon>Dikarya</taxon>
        <taxon>Ascomycota</taxon>
        <taxon>Pezizomycotina</taxon>
        <taxon>Eurotiomycetes</taxon>
        <taxon>Eurotiomycetidae</taxon>
        <taxon>Eurotiales</taxon>
        <taxon>Aspergillaceae</taxon>
        <taxon>Aspergillus</taxon>
        <taxon>Aspergillus subgen. Fumigati</taxon>
    </lineage>
</organism>
<name>A0A8H3P573_9EURO</name>
<dbReference type="EMBL" id="BLKC01000066">
    <property type="protein sequence ID" value="GFF46576.1"/>
    <property type="molecule type" value="Genomic_DNA"/>
</dbReference>
<accession>A0A8H3P573</accession>
<proteinExistence type="predicted"/>
<dbReference type="Proteomes" id="UP000465221">
    <property type="component" value="Unassembled WGS sequence"/>
</dbReference>
<dbReference type="AlphaFoldDB" id="A0A8H3P573"/>
<evidence type="ECO:0000313" key="2">
    <source>
        <dbReference type="Proteomes" id="UP000465221"/>
    </source>
</evidence>
<gene>
    <name evidence="1" type="ORF">IFM46972_08076</name>
</gene>
<sequence length="85" mass="9823">MGLKLLVITDAYFDVYHSRDTCKDPEFYDAFFVPGGTLATLDHAEARKHRKPMLQMFSRKATLNYGEIFITQVSDFHSRSGKSFR</sequence>
<protein>
    <submittedName>
        <fullName evidence="1">Trichodiene oxygenase</fullName>
    </submittedName>
</protein>
<comment type="caution">
    <text evidence="1">The sequence shown here is derived from an EMBL/GenBank/DDBJ whole genome shotgun (WGS) entry which is preliminary data.</text>
</comment>
<evidence type="ECO:0000313" key="1">
    <source>
        <dbReference type="EMBL" id="GFF46576.1"/>
    </source>
</evidence>